<evidence type="ECO:0000313" key="3">
    <source>
        <dbReference type="Proteomes" id="UP000015102"/>
    </source>
</evidence>
<dbReference type="InterPro" id="IPR050463">
    <property type="entry name" value="Gfo/Idh/MocA_oxidrdct_glycsds"/>
</dbReference>
<dbReference type="SUPFAM" id="SSF51735">
    <property type="entry name" value="NAD(P)-binding Rossmann-fold domains"/>
    <property type="match status" value="1"/>
</dbReference>
<keyword evidence="1" id="KW-0560">Oxidoreductase</keyword>
<dbReference type="GO" id="GO:0016491">
    <property type="term" value="F:oxidoreductase activity"/>
    <property type="evidence" value="ECO:0007669"/>
    <property type="project" value="UniProtKB-KW"/>
</dbReference>
<sequence>MVFIICPPYLHAEISVKALGIGKHVVCDNMGLNQQDALKMVRASQYYPALISLVNHSLRFLPAFIHMKRALQDEVIGTVSLIDVRIQMGSLFSNKYDWMCDSSMGGGALHLIGSHRYIKIRVKK</sequence>
<dbReference type="AlphaFoldDB" id="T1GSQ7"/>
<reference evidence="3" key="1">
    <citation type="submission" date="2013-02" db="EMBL/GenBank/DDBJ databases">
        <authorList>
            <person name="Hughes D."/>
        </authorList>
    </citation>
    <scope>NUCLEOTIDE SEQUENCE</scope>
    <source>
        <strain>Durham</strain>
        <strain evidence="3">NC isolate 2 -- Noor lab</strain>
    </source>
</reference>
<organism evidence="2 3">
    <name type="scientific">Megaselia scalaris</name>
    <name type="common">Humpbacked fly</name>
    <name type="synonym">Phora scalaris</name>
    <dbReference type="NCBI Taxonomy" id="36166"/>
    <lineage>
        <taxon>Eukaryota</taxon>
        <taxon>Metazoa</taxon>
        <taxon>Ecdysozoa</taxon>
        <taxon>Arthropoda</taxon>
        <taxon>Hexapoda</taxon>
        <taxon>Insecta</taxon>
        <taxon>Pterygota</taxon>
        <taxon>Neoptera</taxon>
        <taxon>Endopterygota</taxon>
        <taxon>Diptera</taxon>
        <taxon>Brachycera</taxon>
        <taxon>Muscomorpha</taxon>
        <taxon>Platypezoidea</taxon>
        <taxon>Phoridae</taxon>
        <taxon>Megaseliini</taxon>
        <taxon>Megaselia</taxon>
    </lineage>
</organism>
<dbReference type="STRING" id="36166.T1GSQ7"/>
<dbReference type="HOGENOM" id="CLU_2006529_0_0_1"/>
<accession>T1GSQ7</accession>
<name>T1GSQ7_MEGSC</name>
<dbReference type="PANTHER" id="PTHR43818">
    <property type="entry name" value="BCDNA.GH03377"/>
    <property type="match status" value="1"/>
</dbReference>
<keyword evidence="3" id="KW-1185">Reference proteome</keyword>
<dbReference type="EnsemblMetazoa" id="MESCA006718-RA">
    <property type="protein sequence ID" value="MESCA006718-PA"/>
    <property type="gene ID" value="MESCA006718"/>
</dbReference>
<dbReference type="Gene3D" id="3.40.50.720">
    <property type="entry name" value="NAD(P)-binding Rossmann-like Domain"/>
    <property type="match status" value="1"/>
</dbReference>
<dbReference type="EMBL" id="CAQQ02194427">
    <property type="status" value="NOT_ANNOTATED_CDS"/>
    <property type="molecule type" value="Genomic_DNA"/>
</dbReference>
<dbReference type="EMBL" id="CAQQ02194428">
    <property type="status" value="NOT_ANNOTATED_CDS"/>
    <property type="molecule type" value="Genomic_DNA"/>
</dbReference>
<protein>
    <recommendedName>
        <fullName evidence="4">Gfo/Idh/MocA-like oxidoreductase N-terminal domain-containing protein</fullName>
    </recommendedName>
</protein>
<dbReference type="Proteomes" id="UP000015102">
    <property type="component" value="Unassembled WGS sequence"/>
</dbReference>
<reference evidence="2" key="2">
    <citation type="submission" date="2015-06" db="UniProtKB">
        <authorList>
            <consortium name="EnsemblMetazoa"/>
        </authorList>
    </citation>
    <scope>IDENTIFICATION</scope>
</reference>
<evidence type="ECO:0008006" key="4">
    <source>
        <dbReference type="Google" id="ProtNLM"/>
    </source>
</evidence>
<proteinExistence type="predicted"/>
<dbReference type="Gene3D" id="3.30.360.10">
    <property type="entry name" value="Dihydrodipicolinate Reductase, domain 2"/>
    <property type="match status" value="1"/>
</dbReference>
<evidence type="ECO:0000313" key="2">
    <source>
        <dbReference type="EnsemblMetazoa" id="MESCA006718-PA"/>
    </source>
</evidence>
<evidence type="ECO:0000256" key="1">
    <source>
        <dbReference type="ARBA" id="ARBA00023002"/>
    </source>
</evidence>
<dbReference type="PANTHER" id="PTHR43818:SF11">
    <property type="entry name" value="BCDNA.GH03377"/>
    <property type="match status" value="1"/>
</dbReference>
<dbReference type="InterPro" id="IPR036291">
    <property type="entry name" value="NAD(P)-bd_dom_sf"/>
</dbReference>